<dbReference type="PANTHER" id="PTHR19959:SF119">
    <property type="entry name" value="FUNGAL LIPASE-LIKE DOMAIN-CONTAINING PROTEIN"/>
    <property type="match status" value="1"/>
</dbReference>
<dbReference type="Proteomes" id="UP001194468">
    <property type="component" value="Unassembled WGS sequence"/>
</dbReference>
<dbReference type="PANTHER" id="PTHR19959">
    <property type="entry name" value="KINESIN LIGHT CHAIN"/>
    <property type="match status" value="1"/>
</dbReference>
<reference evidence="2" key="1">
    <citation type="submission" date="2019-10" db="EMBL/GenBank/DDBJ databases">
        <authorList>
            <consortium name="DOE Joint Genome Institute"/>
            <person name="Kuo A."/>
            <person name="Miyauchi S."/>
            <person name="Kiss E."/>
            <person name="Drula E."/>
            <person name="Kohler A."/>
            <person name="Sanchez-Garcia M."/>
            <person name="Andreopoulos B."/>
            <person name="Barry K.W."/>
            <person name="Bonito G."/>
            <person name="Buee M."/>
            <person name="Carver A."/>
            <person name="Chen C."/>
            <person name="Cichocki N."/>
            <person name="Clum A."/>
            <person name="Culley D."/>
            <person name="Crous P.W."/>
            <person name="Fauchery L."/>
            <person name="Girlanda M."/>
            <person name="Hayes R."/>
            <person name="Keri Z."/>
            <person name="LaButti K."/>
            <person name="Lipzen A."/>
            <person name="Lombard V."/>
            <person name="Magnuson J."/>
            <person name="Maillard F."/>
            <person name="Morin E."/>
            <person name="Murat C."/>
            <person name="Nolan M."/>
            <person name="Ohm R."/>
            <person name="Pangilinan J."/>
            <person name="Pereira M."/>
            <person name="Perotto S."/>
            <person name="Peter M."/>
            <person name="Riley R."/>
            <person name="Sitrit Y."/>
            <person name="Stielow B."/>
            <person name="Szollosi G."/>
            <person name="Zifcakova L."/>
            <person name="Stursova M."/>
            <person name="Spatafora J.W."/>
            <person name="Tedersoo L."/>
            <person name="Vaario L.-M."/>
            <person name="Yamada A."/>
            <person name="Yan M."/>
            <person name="Wang P."/>
            <person name="Xu J."/>
            <person name="Bruns T."/>
            <person name="Baldrian P."/>
            <person name="Vilgalys R."/>
            <person name="Henrissat B."/>
            <person name="Grigoriev I.V."/>
            <person name="Hibbett D."/>
            <person name="Nagy L.G."/>
            <person name="Martin F.M."/>
        </authorList>
    </citation>
    <scope>NUCLEOTIDE SEQUENCE</scope>
    <source>
        <strain evidence="2">BED1</strain>
    </source>
</reference>
<dbReference type="Gene3D" id="1.20.120.660">
    <property type="entry name" value="IL-4 antagonist (De novo design) like domain"/>
    <property type="match status" value="1"/>
</dbReference>
<name>A0AAD4G973_BOLED</name>
<dbReference type="InterPro" id="IPR024983">
    <property type="entry name" value="CHAT_dom"/>
</dbReference>
<dbReference type="SUPFAM" id="SSF81901">
    <property type="entry name" value="HCP-like"/>
    <property type="match status" value="1"/>
</dbReference>
<dbReference type="SUPFAM" id="SSF48452">
    <property type="entry name" value="TPR-like"/>
    <property type="match status" value="2"/>
</dbReference>
<proteinExistence type="predicted"/>
<comment type="caution">
    <text evidence="2">The sequence shown here is derived from an EMBL/GenBank/DDBJ whole genome shotgun (WGS) entry which is preliminary data.</text>
</comment>
<evidence type="ECO:0000313" key="3">
    <source>
        <dbReference type="Proteomes" id="UP001194468"/>
    </source>
</evidence>
<keyword evidence="3" id="KW-1185">Reference proteome</keyword>
<dbReference type="Pfam" id="PF12770">
    <property type="entry name" value="CHAT"/>
    <property type="match status" value="1"/>
</dbReference>
<dbReference type="InterPro" id="IPR011990">
    <property type="entry name" value="TPR-like_helical_dom_sf"/>
</dbReference>
<reference evidence="2" key="2">
    <citation type="journal article" date="2020" name="Nat. Commun.">
        <title>Large-scale genome sequencing of mycorrhizal fungi provides insights into the early evolution of symbiotic traits.</title>
        <authorList>
            <person name="Miyauchi S."/>
            <person name="Kiss E."/>
            <person name="Kuo A."/>
            <person name="Drula E."/>
            <person name="Kohler A."/>
            <person name="Sanchez-Garcia M."/>
            <person name="Morin E."/>
            <person name="Andreopoulos B."/>
            <person name="Barry K.W."/>
            <person name="Bonito G."/>
            <person name="Buee M."/>
            <person name="Carver A."/>
            <person name="Chen C."/>
            <person name="Cichocki N."/>
            <person name="Clum A."/>
            <person name="Culley D."/>
            <person name="Crous P.W."/>
            <person name="Fauchery L."/>
            <person name="Girlanda M."/>
            <person name="Hayes R.D."/>
            <person name="Keri Z."/>
            <person name="LaButti K."/>
            <person name="Lipzen A."/>
            <person name="Lombard V."/>
            <person name="Magnuson J."/>
            <person name="Maillard F."/>
            <person name="Murat C."/>
            <person name="Nolan M."/>
            <person name="Ohm R.A."/>
            <person name="Pangilinan J."/>
            <person name="Pereira M.F."/>
            <person name="Perotto S."/>
            <person name="Peter M."/>
            <person name="Pfister S."/>
            <person name="Riley R."/>
            <person name="Sitrit Y."/>
            <person name="Stielow J.B."/>
            <person name="Szollosi G."/>
            <person name="Zifcakova L."/>
            <person name="Stursova M."/>
            <person name="Spatafora J.W."/>
            <person name="Tedersoo L."/>
            <person name="Vaario L.M."/>
            <person name="Yamada A."/>
            <person name="Yan M."/>
            <person name="Wang P."/>
            <person name="Xu J."/>
            <person name="Bruns T."/>
            <person name="Baldrian P."/>
            <person name="Vilgalys R."/>
            <person name="Dunand C."/>
            <person name="Henrissat B."/>
            <person name="Grigoriev I.V."/>
            <person name="Hibbett D."/>
            <person name="Nagy L.G."/>
            <person name="Martin F.M."/>
        </authorList>
    </citation>
    <scope>NUCLEOTIDE SEQUENCE</scope>
    <source>
        <strain evidence="2">BED1</strain>
    </source>
</reference>
<organism evidence="2 3">
    <name type="scientific">Boletus edulis BED1</name>
    <dbReference type="NCBI Taxonomy" id="1328754"/>
    <lineage>
        <taxon>Eukaryota</taxon>
        <taxon>Fungi</taxon>
        <taxon>Dikarya</taxon>
        <taxon>Basidiomycota</taxon>
        <taxon>Agaricomycotina</taxon>
        <taxon>Agaricomycetes</taxon>
        <taxon>Agaricomycetidae</taxon>
        <taxon>Boletales</taxon>
        <taxon>Boletineae</taxon>
        <taxon>Boletaceae</taxon>
        <taxon>Boletoideae</taxon>
        <taxon>Boletus</taxon>
    </lineage>
</organism>
<dbReference type="Pfam" id="PF13374">
    <property type="entry name" value="TPR_10"/>
    <property type="match status" value="1"/>
</dbReference>
<feature type="domain" description="CHAT" evidence="1">
    <location>
        <begin position="1024"/>
        <end position="1287"/>
    </location>
</feature>
<protein>
    <submittedName>
        <fullName evidence="2">CHAT domain-containing protein</fullName>
    </submittedName>
</protein>
<dbReference type="Gene3D" id="1.25.40.10">
    <property type="entry name" value="Tetratricopeptide repeat domain"/>
    <property type="match status" value="3"/>
</dbReference>
<evidence type="ECO:0000313" key="2">
    <source>
        <dbReference type="EMBL" id="KAF8431597.1"/>
    </source>
</evidence>
<sequence>MKPKVCRVHSRAKPVVARFKQISAACRHSKFEQLRSLGESLVARFEREGGTSDTDEAIIIDRQIPEPPCLPGDLNRSASLADFPLPLRCWYNLLRETTDLQEGIVLAREGLELYPHEHPTRRIVSAMTALWLGTQHRRVSGVGSIILEREAVKLCTEKHHDRWVALNKIAFRLFTRYKQLGRVVDLNEAIVLDREALELRLQGHPDRSMSLNNLALHLSTRYDQLGAMADLDEAIVLDREALELCPQGHPDRSMSLNNLAADLSDRYDQLGAMADVDEAIVLDREALELRPQGHPDRSMSLDNLALHLSTRYNQLGAMADLDYVIVLGREALELCPQGHPGRSMSLNNLAVDLSTRYNQLGAMADLDYAIVLDREALELRPQGHPDRSMSLNNLGLHLSTRYNQLGAMADVDEAIVLDREALELLPQGHPGRSMSLNNLALHLSTRYNQLGAMADLDYAIVLDREALELLPQGRPDRSMSLNNLAVDLSTRYNQLGAMADLDEAIVLDREALELRPQGHPDRSISLNNLAADLSTRYNQLGAMADLDYAIVIGREALELCPQGHPDRSMSLDNLALHLSTRYNQLGAMADVDEAIVLDREALELRPQGHPDRSMSLNNLALHLSTRYNQLGAMADLDYAIVIGREALELCPQGHPDRSMSLNNLALHLSTRYDQLGAMADLDEAIVLDREALELRPQGHPDRSMSLNSLAVRLSTRYKQLGAMADVDEAIVLGREALELCPQGHPGHSRSLKTLASDLYTRFMQLRQADDKKSLFSLYAQLVDAPQFVSSTDVSAARAWIRVAEEFQHPSTLLAYETSLQLLIRHLAALPSLPQHLIILKERSASLAVDAFSACLRRGACVRAVELLEQGRSVFWSQLSRLRFPLNDVMASGPAGRLLADEFMHVASLTRIALDSPGADQHGRLCHLNFELQRIIINIRELPGFSRFLLPLLFSDIRHATGGGPVIIVNASRYGCDALVVLLDRDPVHIPLQITQESVRDLSMELHASTERAKKVDVTRELGSLLRNLWDQVVSPVVDFLLTILPLQSRIWWCPTAEFSVLPLHAAGPYRKGERNLSGLYISSYTPTLSALIRARRPTPSNTAGGGKRFIAIGQANAIGQVELHSVGTELANIGQHIIGLASFTQIEGPESCISRVAEELCKTEWVHFACHGLPNRIRPFESAFTLHDGHFTIEQIMRCEPENPQFAYLSACHTTVGDEESPDEAIHLASAMQFAGFRSVIGTMWAVDDAETDKITSTFYKHMVDESGCLDHTRAAFALNKTMKSMRIPLDQRVLYIHLGA</sequence>
<dbReference type="EMBL" id="WHUW01000048">
    <property type="protein sequence ID" value="KAF8431597.1"/>
    <property type="molecule type" value="Genomic_DNA"/>
</dbReference>
<evidence type="ECO:0000259" key="1">
    <source>
        <dbReference type="Pfam" id="PF12770"/>
    </source>
</evidence>
<accession>A0AAD4G973</accession>
<gene>
    <name evidence="2" type="ORF">L210DRAFT_3487593</name>
</gene>